<comment type="caution">
    <text evidence="2">The sequence shown here is derived from an EMBL/GenBank/DDBJ whole genome shotgun (WGS) entry which is preliminary data.</text>
</comment>
<dbReference type="InterPro" id="IPR014710">
    <property type="entry name" value="RmlC-like_jellyroll"/>
</dbReference>
<accession>A0A6G4VNK4</accession>
<name>A0A6G4VNK4_9ACTN</name>
<sequence>MNDPVVTDPQLYRVLWENERVRVLEYRDTPGDATHRHAHPDTVMVTLSSFQRVISAGGRDVPVALEAGQVRWLDAQEHQGRNVGQTATHSMFIELKEPRPGAPRTDATLGPSAS</sequence>
<evidence type="ECO:0000256" key="1">
    <source>
        <dbReference type="SAM" id="MobiDB-lite"/>
    </source>
</evidence>
<feature type="region of interest" description="Disordered" evidence="1">
    <location>
        <begin position="94"/>
        <end position="114"/>
    </location>
</feature>
<gene>
    <name evidence="2" type="ORF">G5C60_49170</name>
</gene>
<dbReference type="AlphaFoldDB" id="A0A6G4VNK4"/>
<evidence type="ECO:0000313" key="3">
    <source>
        <dbReference type="Proteomes" id="UP000472335"/>
    </source>
</evidence>
<dbReference type="Proteomes" id="UP000472335">
    <property type="component" value="Unassembled WGS sequence"/>
</dbReference>
<reference evidence="2 3" key="1">
    <citation type="submission" date="2020-02" db="EMBL/GenBank/DDBJ databases">
        <title>Whole-genome analyses of novel actinobacteria.</title>
        <authorList>
            <person name="Sahin N."/>
            <person name="Gencbay T."/>
        </authorList>
    </citation>
    <scope>NUCLEOTIDE SEQUENCE [LARGE SCALE GENOMIC DNA]</scope>
    <source>
        <strain evidence="2 3">HC44</strain>
    </source>
</reference>
<protein>
    <submittedName>
        <fullName evidence="2">Cytoplasmic protein</fullName>
    </submittedName>
</protein>
<dbReference type="Gene3D" id="2.60.120.10">
    <property type="entry name" value="Jelly Rolls"/>
    <property type="match status" value="1"/>
</dbReference>
<dbReference type="RefSeq" id="WP_165270567.1">
    <property type="nucleotide sequence ID" value="NZ_JAAKZY010000367.1"/>
</dbReference>
<evidence type="ECO:0000313" key="2">
    <source>
        <dbReference type="EMBL" id="NGO15347.1"/>
    </source>
</evidence>
<dbReference type="InterPro" id="IPR011051">
    <property type="entry name" value="RmlC_Cupin_sf"/>
</dbReference>
<dbReference type="EMBL" id="JAAKZY010000367">
    <property type="protein sequence ID" value="NGO15347.1"/>
    <property type="molecule type" value="Genomic_DNA"/>
</dbReference>
<keyword evidence="3" id="KW-1185">Reference proteome</keyword>
<organism evidence="2 3">
    <name type="scientific">Streptomyces scabichelini</name>
    <dbReference type="NCBI Taxonomy" id="2711217"/>
    <lineage>
        <taxon>Bacteria</taxon>
        <taxon>Bacillati</taxon>
        <taxon>Actinomycetota</taxon>
        <taxon>Actinomycetes</taxon>
        <taxon>Kitasatosporales</taxon>
        <taxon>Streptomycetaceae</taxon>
        <taxon>Streptomyces</taxon>
    </lineage>
</organism>
<dbReference type="SUPFAM" id="SSF51182">
    <property type="entry name" value="RmlC-like cupins"/>
    <property type="match status" value="1"/>
</dbReference>
<proteinExistence type="predicted"/>